<organism evidence="2 3">
    <name type="scientific">Castanea mollissima</name>
    <name type="common">Chinese chestnut</name>
    <dbReference type="NCBI Taxonomy" id="60419"/>
    <lineage>
        <taxon>Eukaryota</taxon>
        <taxon>Viridiplantae</taxon>
        <taxon>Streptophyta</taxon>
        <taxon>Embryophyta</taxon>
        <taxon>Tracheophyta</taxon>
        <taxon>Spermatophyta</taxon>
        <taxon>Magnoliopsida</taxon>
        <taxon>eudicotyledons</taxon>
        <taxon>Gunneridae</taxon>
        <taxon>Pentapetalae</taxon>
        <taxon>rosids</taxon>
        <taxon>fabids</taxon>
        <taxon>Fagales</taxon>
        <taxon>Fagaceae</taxon>
        <taxon>Castanea</taxon>
    </lineage>
</organism>
<name>A0A8J4VX59_9ROSI</name>
<dbReference type="EMBL" id="JRKL02000067">
    <property type="protein sequence ID" value="KAF3975628.1"/>
    <property type="molecule type" value="Genomic_DNA"/>
</dbReference>
<reference evidence="2" key="1">
    <citation type="submission" date="2020-03" db="EMBL/GenBank/DDBJ databases">
        <title>Castanea mollissima Vanexum genome sequencing.</title>
        <authorList>
            <person name="Staton M."/>
        </authorList>
    </citation>
    <scope>NUCLEOTIDE SEQUENCE</scope>
    <source>
        <tissue evidence="2">Leaf</tissue>
    </source>
</reference>
<proteinExistence type="predicted"/>
<evidence type="ECO:0000313" key="3">
    <source>
        <dbReference type="Proteomes" id="UP000737018"/>
    </source>
</evidence>
<gene>
    <name evidence="2" type="ORF">CMV_001135</name>
</gene>
<keyword evidence="1" id="KW-0812">Transmembrane</keyword>
<dbReference type="OrthoDB" id="1710559at2759"/>
<feature type="transmembrane region" description="Helical" evidence="1">
    <location>
        <begin position="37"/>
        <end position="59"/>
    </location>
</feature>
<sequence>MEYTKLNVNDQDEDGNGWNALSVTNNVPTLGGTTIDWIIDIVIIALTLLTSSQSILIVWSKRNGKYNYTIATSNLIVETLKCGLFLLALARIWRSEGFTEDNRLSTTLEEVIVPDSCITLPGQKSAPA</sequence>
<keyword evidence="1" id="KW-1133">Transmembrane helix</keyword>
<protein>
    <submittedName>
        <fullName evidence="2">Uncharacterized protein</fullName>
    </submittedName>
</protein>
<comment type="caution">
    <text evidence="2">The sequence shown here is derived from an EMBL/GenBank/DDBJ whole genome shotgun (WGS) entry which is preliminary data.</text>
</comment>
<evidence type="ECO:0000256" key="1">
    <source>
        <dbReference type="SAM" id="Phobius"/>
    </source>
</evidence>
<keyword evidence="3" id="KW-1185">Reference proteome</keyword>
<evidence type="ECO:0000313" key="2">
    <source>
        <dbReference type="EMBL" id="KAF3975628.1"/>
    </source>
</evidence>
<accession>A0A8J4VX59</accession>
<keyword evidence="1" id="KW-0472">Membrane</keyword>
<dbReference type="Proteomes" id="UP000737018">
    <property type="component" value="Unassembled WGS sequence"/>
</dbReference>
<dbReference type="AlphaFoldDB" id="A0A8J4VX59"/>